<dbReference type="PROSITE" id="PS50808">
    <property type="entry name" value="ZF_BED"/>
    <property type="match status" value="1"/>
</dbReference>
<organism evidence="13 14">
    <name type="scientific">Centaurea solstitialis</name>
    <name type="common">yellow star-thistle</name>
    <dbReference type="NCBI Taxonomy" id="347529"/>
    <lineage>
        <taxon>Eukaryota</taxon>
        <taxon>Viridiplantae</taxon>
        <taxon>Streptophyta</taxon>
        <taxon>Embryophyta</taxon>
        <taxon>Tracheophyta</taxon>
        <taxon>Spermatophyta</taxon>
        <taxon>Magnoliopsida</taxon>
        <taxon>eudicotyledons</taxon>
        <taxon>Gunneridae</taxon>
        <taxon>Pentapetalae</taxon>
        <taxon>asterids</taxon>
        <taxon>campanulids</taxon>
        <taxon>Asterales</taxon>
        <taxon>Asteraceae</taxon>
        <taxon>Carduoideae</taxon>
        <taxon>Cardueae</taxon>
        <taxon>Centaureinae</taxon>
        <taxon>Centaurea</taxon>
    </lineage>
</organism>
<evidence type="ECO:0000256" key="1">
    <source>
        <dbReference type="ARBA" id="ARBA00004123"/>
    </source>
</evidence>
<dbReference type="Pfam" id="PF02892">
    <property type="entry name" value="zf-BED"/>
    <property type="match status" value="1"/>
</dbReference>
<dbReference type="PANTHER" id="PTHR46481:SF11">
    <property type="entry name" value="ZINC FINGER BED DOMAIN-CONTAINING PROTEIN RICESLEEPER 2-LIKE"/>
    <property type="match status" value="1"/>
</dbReference>
<dbReference type="Pfam" id="PF05699">
    <property type="entry name" value="Dimer_Tnp_hAT"/>
    <property type="match status" value="1"/>
</dbReference>
<keyword evidence="7" id="KW-0238">DNA-binding</keyword>
<sequence length="613" mass="69820">MEGQSTNGNSNARTQGDSHADSNMNQSSPMPENEAPSSTPLEQEQTETNVGDGATTSRKRKLTSDVWNHFEKKMVNGLEKAECNYCKKKLVGSSRDGTTHLRDHLKSCARRGCGDILYWRKIKARLRLQRICGHQVIKKKGFMAITAHLVDDNWEMQSRIMRFVYVPCPHTAENLTEVLYESLCDWNIDRKISTITVDNCTTNDAMIHLLLDKLSLDSLILGGELFHMRCCAHILNLIVQDGLSVIGDGIERVRDSVAFWTATPKRVEKFEEAARHLAIDCSKKLALDCKTRWNSTYLMLSVALVYKNVFKRLKQRDPLYKSLPTDRDWELASSICGRLQVFYKVTLMFSGTKYPTANIFFESVCEIRFLLSKWSGDGDQIIKTMAEKMLVKFDKYWYVIHGVMGVAAVLDPRFKLKIMEYAFPMLYGSDKSDGEIKKLKELVYRLFQDYEVAGIGSSRNRNGVDSSRNTSDGEGGFFSDYYTFVEEDNHTGITSELDHYLQEKVWKKNTELDILSWWKTNGFKFPTLQKIARDILAIPISTVASESAFSTSGRLVSPHRSRLHPKTLEALMCAQSWLLNEIRETCSEESEAYCKSVEYDCDGGDEQSDVTTI</sequence>
<accession>A0AA38SFY9</accession>
<reference evidence="13" key="1">
    <citation type="submission" date="2023-03" db="EMBL/GenBank/DDBJ databases">
        <title>Chromosome-scale reference genome and RAD-based genetic map of yellow starthistle (Centaurea solstitialis) reveal putative structural variation and QTLs associated with invader traits.</title>
        <authorList>
            <person name="Reatini B."/>
            <person name="Cang F.A."/>
            <person name="Jiang Q."/>
            <person name="Mckibben M.T.W."/>
            <person name="Barker M.S."/>
            <person name="Rieseberg L.H."/>
            <person name="Dlugosch K.M."/>
        </authorList>
    </citation>
    <scope>NUCLEOTIDE SEQUENCE</scope>
    <source>
        <strain evidence="13">CAN-66</strain>
        <tissue evidence="13">Leaf</tissue>
    </source>
</reference>
<evidence type="ECO:0000259" key="12">
    <source>
        <dbReference type="PROSITE" id="PS50808"/>
    </source>
</evidence>
<evidence type="ECO:0000256" key="5">
    <source>
        <dbReference type="ARBA" id="ARBA00022833"/>
    </source>
</evidence>
<evidence type="ECO:0000256" key="4">
    <source>
        <dbReference type="ARBA" id="ARBA00022771"/>
    </source>
</evidence>
<evidence type="ECO:0000256" key="10">
    <source>
        <dbReference type="PROSITE-ProRule" id="PRU00027"/>
    </source>
</evidence>
<dbReference type="InterPro" id="IPR052035">
    <property type="entry name" value="ZnF_BED_domain_contain"/>
</dbReference>
<keyword evidence="8" id="KW-0804">Transcription</keyword>
<keyword evidence="5" id="KW-0862">Zinc</keyword>
<evidence type="ECO:0000256" key="8">
    <source>
        <dbReference type="ARBA" id="ARBA00023163"/>
    </source>
</evidence>
<dbReference type="InterPro" id="IPR008906">
    <property type="entry name" value="HATC_C_dom"/>
</dbReference>
<dbReference type="SUPFAM" id="SSF53098">
    <property type="entry name" value="Ribonuclease H-like"/>
    <property type="match status" value="1"/>
</dbReference>
<dbReference type="GO" id="GO:0008270">
    <property type="term" value="F:zinc ion binding"/>
    <property type="evidence" value="ECO:0007669"/>
    <property type="project" value="UniProtKB-KW"/>
</dbReference>
<evidence type="ECO:0000256" key="7">
    <source>
        <dbReference type="ARBA" id="ARBA00023125"/>
    </source>
</evidence>
<evidence type="ECO:0000313" key="13">
    <source>
        <dbReference type="EMBL" id="KAJ9542040.1"/>
    </source>
</evidence>
<dbReference type="EMBL" id="JARYMX010000007">
    <property type="protein sequence ID" value="KAJ9542040.1"/>
    <property type="molecule type" value="Genomic_DNA"/>
</dbReference>
<proteinExistence type="predicted"/>
<feature type="region of interest" description="Disordered" evidence="11">
    <location>
        <begin position="1"/>
        <end position="61"/>
    </location>
</feature>
<dbReference type="GO" id="GO:0005634">
    <property type="term" value="C:nucleus"/>
    <property type="evidence" value="ECO:0007669"/>
    <property type="project" value="UniProtKB-SubCell"/>
</dbReference>
<protein>
    <recommendedName>
        <fullName evidence="12">BED-type domain-containing protein</fullName>
    </recommendedName>
</protein>
<dbReference type="Pfam" id="PF14372">
    <property type="entry name" value="hAT-like_RNase-H"/>
    <property type="match status" value="1"/>
</dbReference>
<dbReference type="InterPro" id="IPR003656">
    <property type="entry name" value="Znf_BED"/>
</dbReference>
<keyword evidence="3" id="KW-0479">Metal-binding</keyword>
<evidence type="ECO:0000256" key="11">
    <source>
        <dbReference type="SAM" id="MobiDB-lite"/>
    </source>
</evidence>
<dbReference type="GO" id="GO:0003677">
    <property type="term" value="F:DNA binding"/>
    <property type="evidence" value="ECO:0007669"/>
    <property type="project" value="UniProtKB-KW"/>
</dbReference>
<dbReference type="InterPro" id="IPR012337">
    <property type="entry name" value="RNaseH-like_sf"/>
</dbReference>
<dbReference type="Proteomes" id="UP001172457">
    <property type="component" value="Chromosome 7"/>
</dbReference>
<keyword evidence="9" id="KW-0539">Nucleus</keyword>
<comment type="subcellular location">
    <subcellularLocation>
        <location evidence="1">Nucleus</location>
    </subcellularLocation>
</comment>
<dbReference type="SMART" id="SM00614">
    <property type="entry name" value="ZnF_BED"/>
    <property type="match status" value="1"/>
</dbReference>
<comment type="caution">
    <text evidence="13">The sequence shown here is derived from an EMBL/GenBank/DDBJ whole genome shotgun (WGS) entry which is preliminary data.</text>
</comment>
<evidence type="ECO:0000256" key="3">
    <source>
        <dbReference type="ARBA" id="ARBA00022723"/>
    </source>
</evidence>
<evidence type="ECO:0000256" key="2">
    <source>
        <dbReference type="ARBA" id="ARBA00011738"/>
    </source>
</evidence>
<evidence type="ECO:0000256" key="9">
    <source>
        <dbReference type="ARBA" id="ARBA00023242"/>
    </source>
</evidence>
<name>A0AA38SFY9_9ASTR</name>
<evidence type="ECO:0000256" key="6">
    <source>
        <dbReference type="ARBA" id="ARBA00023015"/>
    </source>
</evidence>
<keyword evidence="6" id="KW-0805">Transcription regulation</keyword>
<feature type="compositionally biased region" description="Polar residues" evidence="11">
    <location>
        <begin position="1"/>
        <end position="49"/>
    </location>
</feature>
<keyword evidence="4 10" id="KW-0863">Zinc-finger</keyword>
<dbReference type="PANTHER" id="PTHR46481">
    <property type="entry name" value="ZINC FINGER BED DOMAIN-CONTAINING PROTEIN 4"/>
    <property type="match status" value="1"/>
</dbReference>
<dbReference type="AlphaFoldDB" id="A0AA38SFY9"/>
<dbReference type="InterPro" id="IPR036236">
    <property type="entry name" value="Znf_C2H2_sf"/>
</dbReference>
<keyword evidence="14" id="KW-1185">Reference proteome</keyword>
<evidence type="ECO:0000313" key="14">
    <source>
        <dbReference type="Proteomes" id="UP001172457"/>
    </source>
</evidence>
<dbReference type="SUPFAM" id="SSF57667">
    <property type="entry name" value="beta-beta-alpha zinc fingers"/>
    <property type="match status" value="1"/>
</dbReference>
<comment type="subunit">
    <text evidence="2">Homodimer.</text>
</comment>
<dbReference type="InterPro" id="IPR025525">
    <property type="entry name" value="hAT-like_transposase_RNase-H"/>
</dbReference>
<feature type="domain" description="BED-type" evidence="12">
    <location>
        <begin position="61"/>
        <end position="113"/>
    </location>
</feature>
<gene>
    <name evidence="13" type="ORF">OSB04_028546</name>
</gene>
<dbReference type="GO" id="GO:0046983">
    <property type="term" value="F:protein dimerization activity"/>
    <property type="evidence" value="ECO:0007669"/>
    <property type="project" value="InterPro"/>
</dbReference>